<dbReference type="OrthoDB" id="49016at2759"/>
<evidence type="ECO:0000313" key="2">
    <source>
        <dbReference type="EMBL" id="KAF3946773.1"/>
    </source>
</evidence>
<accession>A0A8J4QB15</accession>
<proteinExistence type="predicted"/>
<evidence type="ECO:0000259" key="1">
    <source>
        <dbReference type="Pfam" id="PF04810"/>
    </source>
</evidence>
<dbReference type="GO" id="GO:0008270">
    <property type="term" value="F:zinc ion binding"/>
    <property type="evidence" value="ECO:0007669"/>
    <property type="project" value="InterPro"/>
</dbReference>
<name>A0A8J4QB15_9ROSI</name>
<dbReference type="Proteomes" id="UP000737018">
    <property type="component" value="Unassembled WGS sequence"/>
</dbReference>
<dbReference type="GO" id="GO:0030127">
    <property type="term" value="C:COPII vesicle coat"/>
    <property type="evidence" value="ECO:0007669"/>
    <property type="project" value="InterPro"/>
</dbReference>
<dbReference type="InterPro" id="IPR050550">
    <property type="entry name" value="SEC23_SEC24_subfamily"/>
</dbReference>
<reference evidence="2" key="1">
    <citation type="submission" date="2020-03" db="EMBL/GenBank/DDBJ databases">
        <title>Castanea mollissima Vanexum genome sequencing.</title>
        <authorList>
            <person name="Staton M."/>
        </authorList>
    </citation>
    <scope>NUCLEOTIDE SEQUENCE</scope>
    <source>
        <tissue evidence="2">Leaf</tissue>
    </source>
</reference>
<sequence length="179" mass="19949">MWRSTVRSATVVSANVRSSSTRRPLHLIYQHLHYTPLYIAPFVSREKYKKEKKAQGMAVRATVARFPIDPGAQDGSGLPWGVTVTPFAEKDENGQGPEYGSEGDLLPRCENCWGYFNTYCELEQWSWTCSLCGTLNGLSSKAIARYSRPDSCPEMMSSFVDLELPGESLTHSLPPSLAH</sequence>
<organism evidence="2 3">
    <name type="scientific">Castanea mollissima</name>
    <name type="common">Chinese chestnut</name>
    <dbReference type="NCBI Taxonomy" id="60419"/>
    <lineage>
        <taxon>Eukaryota</taxon>
        <taxon>Viridiplantae</taxon>
        <taxon>Streptophyta</taxon>
        <taxon>Embryophyta</taxon>
        <taxon>Tracheophyta</taxon>
        <taxon>Spermatophyta</taxon>
        <taxon>Magnoliopsida</taxon>
        <taxon>eudicotyledons</taxon>
        <taxon>Gunneridae</taxon>
        <taxon>Pentapetalae</taxon>
        <taxon>rosids</taxon>
        <taxon>fabids</taxon>
        <taxon>Fagales</taxon>
        <taxon>Fagaceae</taxon>
        <taxon>Castanea</taxon>
    </lineage>
</organism>
<dbReference type="GO" id="GO:0090110">
    <property type="term" value="P:COPII-coated vesicle cargo loading"/>
    <property type="evidence" value="ECO:0007669"/>
    <property type="project" value="TreeGrafter"/>
</dbReference>
<dbReference type="Pfam" id="PF04810">
    <property type="entry name" value="zf-Sec23_Sec24"/>
    <property type="match status" value="1"/>
</dbReference>
<dbReference type="Gene3D" id="2.30.30.380">
    <property type="entry name" value="Zn-finger domain of Sec23/24"/>
    <property type="match status" value="1"/>
</dbReference>
<dbReference type="EMBL" id="JRKL02008627">
    <property type="protein sequence ID" value="KAF3946773.1"/>
    <property type="molecule type" value="Genomic_DNA"/>
</dbReference>
<comment type="caution">
    <text evidence="2">The sequence shown here is derived from an EMBL/GenBank/DDBJ whole genome shotgun (WGS) entry which is preliminary data.</text>
</comment>
<keyword evidence="3" id="KW-1185">Reference proteome</keyword>
<dbReference type="PANTHER" id="PTHR13803">
    <property type="entry name" value="SEC24-RELATED PROTEIN"/>
    <property type="match status" value="1"/>
</dbReference>
<dbReference type="SUPFAM" id="SSF82919">
    <property type="entry name" value="Zn-finger domain of Sec23/24"/>
    <property type="match status" value="1"/>
</dbReference>
<dbReference type="PANTHER" id="PTHR13803:SF17">
    <property type="entry name" value="PROTEIN TRANSPORT PROTEIN SEC24"/>
    <property type="match status" value="1"/>
</dbReference>
<dbReference type="InterPro" id="IPR006895">
    <property type="entry name" value="Znf_Sec23_Sec24"/>
</dbReference>
<evidence type="ECO:0000313" key="3">
    <source>
        <dbReference type="Proteomes" id="UP000737018"/>
    </source>
</evidence>
<feature type="domain" description="Zinc finger Sec23/Sec24-type" evidence="1">
    <location>
        <begin position="107"/>
        <end position="138"/>
    </location>
</feature>
<dbReference type="InterPro" id="IPR036174">
    <property type="entry name" value="Znf_Sec23_Sec24_sf"/>
</dbReference>
<dbReference type="GO" id="GO:0070971">
    <property type="term" value="C:endoplasmic reticulum exit site"/>
    <property type="evidence" value="ECO:0007669"/>
    <property type="project" value="TreeGrafter"/>
</dbReference>
<dbReference type="AlphaFoldDB" id="A0A8J4QB15"/>
<gene>
    <name evidence="2" type="ORF">CMV_026995</name>
</gene>
<dbReference type="GO" id="GO:0000149">
    <property type="term" value="F:SNARE binding"/>
    <property type="evidence" value="ECO:0007669"/>
    <property type="project" value="TreeGrafter"/>
</dbReference>
<protein>
    <recommendedName>
        <fullName evidence="1">Zinc finger Sec23/Sec24-type domain-containing protein</fullName>
    </recommendedName>
</protein>
<dbReference type="GO" id="GO:0006886">
    <property type="term" value="P:intracellular protein transport"/>
    <property type="evidence" value="ECO:0007669"/>
    <property type="project" value="InterPro"/>
</dbReference>